<sequence>MVGLTSQRSRTDSGGPSCRFFRLHLRYTYSEGMIQTFILGGDLSFFAGQLQHLQSHPHQLGSSWSCICPVLSRSRLLGRLLGTELVVHFFCLARTCYLISHMPSFSSWSNTSCARKTFLLSREFTSKKERVSKTGITTPIPLTLDELLRANVWITTQYLNGLMVLAHKDGYIISVAKYCISVVPAIHIIESLNEQLRNPELTTVY</sequence>
<dbReference type="Proteomes" id="UP000076761">
    <property type="component" value="Unassembled WGS sequence"/>
</dbReference>
<organism evidence="1 2">
    <name type="scientific">Neolentinus lepideus HHB14362 ss-1</name>
    <dbReference type="NCBI Taxonomy" id="1314782"/>
    <lineage>
        <taxon>Eukaryota</taxon>
        <taxon>Fungi</taxon>
        <taxon>Dikarya</taxon>
        <taxon>Basidiomycota</taxon>
        <taxon>Agaricomycotina</taxon>
        <taxon>Agaricomycetes</taxon>
        <taxon>Gloeophyllales</taxon>
        <taxon>Gloeophyllaceae</taxon>
        <taxon>Neolentinus</taxon>
    </lineage>
</organism>
<gene>
    <name evidence="1" type="ORF">NEOLEDRAFT_638864</name>
</gene>
<reference evidence="1 2" key="1">
    <citation type="journal article" date="2016" name="Mol. Biol. Evol.">
        <title>Comparative Genomics of Early-Diverging Mushroom-Forming Fungi Provides Insights into the Origins of Lignocellulose Decay Capabilities.</title>
        <authorList>
            <person name="Nagy L.G."/>
            <person name="Riley R."/>
            <person name="Tritt A."/>
            <person name="Adam C."/>
            <person name="Daum C."/>
            <person name="Floudas D."/>
            <person name="Sun H."/>
            <person name="Yadav J.S."/>
            <person name="Pangilinan J."/>
            <person name="Larsson K.H."/>
            <person name="Matsuura K."/>
            <person name="Barry K."/>
            <person name="Labutti K."/>
            <person name="Kuo R."/>
            <person name="Ohm R.A."/>
            <person name="Bhattacharya S.S."/>
            <person name="Shirouzu T."/>
            <person name="Yoshinaga Y."/>
            <person name="Martin F.M."/>
            <person name="Grigoriev I.V."/>
            <person name="Hibbett D.S."/>
        </authorList>
    </citation>
    <scope>NUCLEOTIDE SEQUENCE [LARGE SCALE GENOMIC DNA]</scope>
    <source>
        <strain evidence="1 2">HHB14362 ss-1</strain>
    </source>
</reference>
<name>A0A165QP25_9AGAM</name>
<protein>
    <submittedName>
        <fullName evidence="1">Uncharacterized protein</fullName>
    </submittedName>
</protein>
<evidence type="ECO:0000313" key="1">
    <source>
        <dbReference type="EMBL" id="KZT22687.1"/>
    </source>
</evidence>
<proteinExistence type="predicted"/>
<dbReference type="EMBL" id="KV425593">
    <property type="protein sequence ID" value="KZT22687.1"/>
    <property type="molecule type" value="Genomic_DNA"/>
</dbReference>
<evidence type="ECO:0000313" key="2">
    <source>
        <dbReference type="Proteomes" id="UP000076761"/>
    </source>
</evidence>
<accession>A0A165QP25</accession>
<dbReference type="InParanoid" id="A0A165QP25"/>
<keyword evidence="2" id="KW-1185">Reference proteome</keyword>
<dbReference type="AlphaFoldDB" id="A0A165QP25"/>